<keyword evidence="1" id="KW-0472">Membrane</keyword>
<dbReference type="AlphaFoldDB" id="A0A7J8NK30"/>
<evidence type="ECO:0000313" key="3">
    <source>
        <dbReference type="Proteomes" id="UP000593572"/>
    </source>
</evidence>
<organism evidence="2 3">
    <name type="scientific">Gossypium lobatum</name>
    <dbReference type="NCBI Taxonomy" id="34289"/>
    <lineage>
        <taxon>Eukaryota</taxon>
        <taxon>Viridiplantae</taxon>
        <taxon>Streptophyta</taxon>
        <taxon>Embryophyta</taxon>
        <taxon>Tracheophyta</taxon>
        <taxon>Spermatophyta</taxon>
        <taxon>Magnoliopsida</taxon>
        <taxon>eudicotyledons</taxon>
        <taxon>Gunneridae</taxon>
        <taxon>Pentapetalae</taxon>
        <taxon>rosids</taxon>
        <taxon>malvids</taxon>
        <taxon>Malvales</taxon>
        <taxon>Malvaceae</taxon>
        <taxon>Malvoideae</taxon>
        <taxon>Gossypium</taxon>
    </lineage>
</organism>
<proteinExistence type="predicted"/>
<keyword evidence="1" id="KW-1133">Transmembrane helix</keyword>
<evidence type="ECO:0000313" key="2">
    <source>
        <dbReference type="EMBL" id="MBA0577329.1"/>
    </source>
</evidence>
<keyword evidence="1" id="KW-0812">Transmembrane</keyword>
<evidence type="ECO:0000256" key="1">
    <source>
        <dbReference type="SAM" id="Phobius"/>
    </source>
</evidence>
<gene>
    <name evidence="2" type="ORF">Golob_024311</name>
</gene>
<protein>
    <submittedName>
        <fullName evidence="2">Uncharacterized protein</fullName>
    </submittedName>
</protein>
<dbReference type="EMBL" id="JABEZX010355024">
    <property type="protein sequence ID" value="MBA0577329.1"/>
    <property type="molecule type" value="Genomic_DNA"/>
</dbReference>
<accession>A0A7J8NK30</accession>
<sequence>MQSVLHLVGFSDLKLMKSFVSSELTWLFRNQFAEIFLSLVIMLIKCGFLLSIRIYRCFILDVEE</sequence>
<feature type="transmembrane region" description="Helical" evidence="1">
    <location>
        <begin position="35"/>
        <end position="55"/>
    </location>
</feature>
<keyword evidence="3" id="KW-1185">Reference proteome</keyword>
<reference evidence="2 3" key="1">
    <citation type="journal article" date="2019" name="Genome Biol. Evol.">
        <title>Insights into the evolution of the New World diploid cottons (Gossypium, subgenus Houzingenia) based on genome sequencing.</title>
        <authorList>
            <person name="Grover C.E."/>
            <person name="Arick M.A. 2nd"/>
            <person name="Thrash A."/>
            <person name="Conover J.L."/>
            <person name="Sanders W.S."/>
            <person name="Peterson D.G."/>
            <person name="Frelichowski J.E."/>
            <person name="Scheffler J.A."/>
            <person name="Scheffler B.E."/>
            <person name="Wendel J.F."/>
        </authorList>
    </citation>
    <scope>NUCLEOTIDE SEQUENCE [LARGE SCALE GENOMIC DNA]</scope>
    <source>
        <strain evidence="2">157</strain>
        <tissue evidence="2">Leaf</tissue>
    </source>
</reference>
<comment type="caution">
    <text evidence="2">The sequence shown here is derived from an EMBL/GenBank/DDBJ whole genome shotgun (WGS) entry which is preliminary data.</text>
</comment>
<name>A0A7J8NK30_9ROSI</name>
<dbReference type="Proteomes" id="UP000593572">
    <property type="component" value="Unassembled WGS sequence"/>
</dbReference>